<name>A0A6P8CTJ5_PUNGR</name>
<dbReference type="AlphaFoldDB" id="A0A6P8CTJ5"/>
<reference evidence="2" key="1">
    <citation type="journal article" date="2020" name="Plant Biotechnol. J.">
        <title>The pomegranate (Punica granatum L.) draft genome dissects genetic divergence between soft- and hard-seeded cultivars.</title>
        <authorList>
            <person name="Luo X."/>
            <person name="Li H."/>
            <person name="Wu Z."/>
            <person name="Yao W."/>
            <person name="Zhao P."/>
            <person name="Cao D."/>
            <person name="Yu H."/>
            <person name="Li K."/>
            <person name="Poudel K."/>
            <person name="Zhao D."/>
            <person name="Zhang F."/>
            <person name="Xia X."/>
            <person name="Chen L."/>
            <person name="Wang Q."/>
            <person name="Jing D."/>
            <person name="Cao S."/>
        </authorList>
    </citation>
    <scope>NUCLEOTIDE SEQUENCE [LARGE SCALE GENOMIC DNA]</scope>
    <source>
        <strain evidence="2">cv. Tunisia</strain>
    </source>
</reference>
<gene>
    <name evidence="3" type="primary">LOC116200447</name>
</gene>
<accession>A0A6P8CTJ5</accession>
<feature type="compositionally biased region" description="Polar residues" evidence="1">
    <location>
        <begin position="202"/>
        <end position="211"/>
    </location>
</feature>
<keyword evidence="2" id="KW-1185">Reference proteome</keyword>
<dbReference type="Proteomes" id="UP000515151">
    <property type="component" value="Chromosome 3"/>
</dbReference>
<sequence>MEDPTNKGEESSKKVPATSSSSSGRRGKEVSVNTVNTAQQAPQQYSMNYTAAPPVAPSYTPHAPQYRPQPPTQPIYYSALPPPPLPTVSSPVVHHYTPAPSQAPQYQPPAPRTSQPTQRAPPPQGQQGEGEQGWPSPFVIEYVPAEAAVGFAGIDAPQAPLVIDIPAREPYSNDRVPWTYEGGVVNLEQQFGVMGITSSGRLYENPTTTDKGNAPATEVETRPRTLPTPSKKVTEEEAEAFMKIIKASEYKVVEQMAKSLAHISLLALLLNLEPHREALMRTMSSLLKDARIPGHCILFASATTTSLAES</sequence>
<dbReference type="RefSeq" id="XP_031387155.1">
    <property type="nucleotide sequence ID" value="XM_031531295.1"/>
</dbReference>
<evidence type="ECO:0000313" key="3">
    <source>
        <dbReference type="RefSeq" id="XP_031387155.1"/>
    </source>
</evidence>
<reference evidence="3" key="2">
    <citation type="submission" date="2025-08" db="UniProtKB">
        <authorList>
            <consortium name="RefSeq"/>
        </authorList>
    </citation>
    <scope>IDENTIFICATION</scope>
    <source>
        <tissue evidence="3">Leaf</tissue>
    </source>
</reference>
<evidence type="ECO:0000313" key="2">
    <source>
        <dbReference type="Proteomes" id="UP000515151"/>
    </source>
</evidence>
<proteinExistence type="predicted"/>
<dbReference type="GeneID" id="116200447"/>
<feature type="compositionally biased region" description="Low complexity" evidence="1">
    <location>
        <begin position="87"/>
        <end position="105"/>
    </location>
</feature>
<feature type="compositionally biased region" description="Polar residues" evidence="1">
    <location>
        <begin position="31"/>
        <end position="49"/>
    </location>
</feature>
<dbReference type="PANTHER" id="PTHR32108:SF9">
    <property type="entry name" value="REVERSE TRANSCRIPTASE RNASE H-LIKE DOMAIN-CONTAINING PROTEIN"/>
    <property type="match status" value="1"/>
</dbReference>
<feature type="region of interest" description="Disordered" evidence="1">
    <location>
        <begin position="202"/>
        <end position="230"/>
    </location>
</feature>
<protein>
    <submittedName>
        <fullName evidence="3">Pollen-specific leucine-rich repeat extensin-like protein 1</fullName>
    </submittedName>
</protein>
<dbReference type="PANTHER" id="PTHR32108">
    <property type="entry name" value="DNA-DIRECTED RNA POLYMERASE SUBUNIT ALPHA"/>
    <property type="match status" value="1"/>
</dbReference>
<organism evidence="2 3">
    <name type="scientific">Punica granatum</name>
    <name type="common">Pomegranate</name>
    <dbReference type="NCBI Taxonomy" id="22663"/>
    <lineage>
        <taxon>Eukaryota</taxon>
        <taxon>Viridiplantae</taxon>
        <taxon>Streptophyta</taxon>
        <taxon>Embryophyta</taxon>
        <taxon>Tracheophyta</taxon>
        <taxon>Spermatophyta</taxon>
        <taxon>Magnoliopsida</taxon>
        <taxon>eudicotyledons</taxon>
        <taxon>Gunneridae</taxon>
        <taxon>Pentapetalae</taxon>
        <taxon>rosids</taxon>
        <taxon>malvids</taxon>
        <taxon>Myrtales</taxon>
        <taxon>Lythraceae</taxon>
        <taxon>Punica</taxon>
    </lineage>
</organism>
<evidence type="ECO:0000256" key="1">
    <source>
        <dbReference type="SAM" id="MobiDB-lite"/>
    </source>
</evidence>
<feature type="region of interest" description="Disordered" evidence="1">
    <location>
        <begin position="1"/>
        <end position="135"/>
    </location>
</feature>
<dbReference type="OrthoDB" id="10693456at2759"/>
<feature type="compositionally biased region" description="Basic and acidic residues" evidence="1">
    <location>
        <begin position="1"/>
        <end position="13"/>
    </location>
</feature>